<dbReference type="Gene3D" id="3.30.360.10">
    <property type="entry name" value="Dihydrodipicolinate Reductase, domain 2"/>
    <property type="match status" value="1"/>
</dbReference>
<comment type="similarity">
    <text evidence="1">Belongs to the Gfo/Idh/MocA family.</text>
</comment>
<dbReference type="Pfam" id="PF01408">
    <property type="entry name" value="GFO_IDH_MocA"/>
    <property type="match status" value="1"/>
</dbReference>
<dbReference type="GO" id="GO:0000166">
    <property type="term" value="F:nucleotide binding"/>
    <property type="evidence" value="ECO:0007669"/>
    <property type="project" value="InterPro"/>
</dbReference>
<dbReference type="EMBL" id="CP000474">
    <property type="protein sequence ID" value="ABM06875.1"/>
    <property type="molecule type" value="Genomic_DNA"/>
</dbReference>
<dbReference type="Pfam" id="PF22725">
    <property type="entry name" value="GFO_IDH_MocA_C3"/>
    <property type="match status" value="1"/>
</dbReference>
<keyword evidence="2" id="KW-0560">Oxidoreductase</keyword>
<dbReference type="PANTHER" id="PTHR22604">
    <property type="entry name" value="OXIDOREDUCTASES"/>
    <property type="match status" value="1"/>
</dbReference>
<reference evidence="7 8" key="1">
    <citation type="journal article" date="2006" name="PLoS Genet.">
        <title>Secrets of soil survival revealed by the genome sequence of Arthrobacter aurescens TC1.</title>
        <authorList>
            <person name="Mongodin E.F."/>
            <person name="Shapir N."/>
            <person name="Daugherty S.C."/>
            <person name="DeBoy R.T."/>
            <person name="Emerson J.B."/>
            <person name="Shvartzbeyn A."/>
            <person name="Radune D."/>
            <person name="Vamathevan J."/>
            <person name="Riggs F."/>
            <person name="Grinberg V."/>
            <person name="Khouri H."/>
            <person name="Wackett L.P."/>
            <person name="Nelson K.E."/>
            <person name="Sadowsky M.J."/>
        </authorList>
    </citation>
    <scope>NUCLEOTIDE SEQUENCE [LARGE SCALE GENOMIC DNA]</scope>
    <source>
        <strain evidence="7 8">TC1</strain>
    </source>
</reference>
<accession>A1R101</accession>
<dbReference type="SUPFAM" id="SSF51735">
    <property type="entry name" value="NAD(P)-binding Rossmann-fold domains"/>
    <property type="match status" value="1"/>
</dbReference>
<evidence type="ECO:0000256" key="2">
    <source>
        <dbReference type="ARBA" id="ARBA00023002"/>
    </source>
</evidence>
<dbReference type="KEGG" id="aau:AAur_0083"/>
<name>A1R101_PAEAT</name>
<protein>
    <submittedName>
        <fullName evidence="7">Oxidoreductase family, NAD-binding Rossmann fold domain protein</fullName>
    </submittedName>
</protein>
<dbReference type="InterPro" id="IPR050984">
    <property type="entry name" value="Gfo/Idh/MocA_domain"/>
</dbReference>
<evidence type="ECO:0000313" key="8">
    <source>
        <dbReference type="Proteomes" id="UP000000637"/>
    </source>
</evidence>
<evidence type="ECO:0000256" key="1">
    <source>
        <dbReference type="ARBA" id="ARBA00010928"/>
    </source>
</evidence>
<evidence type="ECO:0000313" key="7">
    <source>
        <dbReference type="EMBL" id="ABM06875.1"/>
    </source>
</evidence>
<dbReference type="InterPro" id="IPR036291">
    <property type="entry name" value="NAD(P)-bd_dom_sf"/>
</dbReference>
<organism evidence="7 8">
    <name type="scientific">Paenarthrobacter aurescens (strain TC1)</name>
    <dbReference type="NCBI Taxonomy" id="290340"/>
    <lineage>
        <taxon>Bacteria</taxon>
        <taxon>Bacillati</taxon>
        <taxon>Actinomycetota</taxon>
        <taxon>Actinomycetes</taxon>
        <taxon>Micrococcales</taxon>
        <taxon>Micrococcaceae</taxon>
        <taxon>Paenarthrobacter</taxon>
    </lineage>
</organism>
<evidence type="ECO:0000259" key="6">
    <source>
        <dbReference type="Pfam" id="PF22725"/>
    </source>
</evidence>
<evidence type="ECO:0000256" key="4">
    <source>
        <dbReference type="SAM" id="MobiDB-lite"/>
    </source>
</evidence>
<evidence type="ECO:0000256" key="3">
    <source>
        <dbReference type="ARBA" id="ARBA00023027"/>
    </source>
</evidence>
<feature type="domain" description="GFO/IDH/MocA-like oxidoreductase" evidence="6">
    <location>
        <begin position="146"/>
        <end position="259"/>
    </location>
</feature>
<gene>
    <name evidence="7" type="ordered locus">AAur_0083</name>
</gene>
<dbReference type="Proteomes" id="UP000000637">
    <property type="component" value="Chromosome"/>
</dbReference>
<feature type="domain" description="Gfo/Idh/MocA-like oxidoreductase N-terminal" evidence="5">
    <location>
        <begin position="11"/>
        <end position="133"/>
    </location>
</feature>
<keyword evidence="3" id="KW-0520">NAD</keyword>
<dbReference type="Gene3D" id="3.40.50.720">
    <property type="entry name" value="NAD(P)-binding Rossmann-like Domain"/>
    <property type="match status" value="1"/>
</dbReference>
<dbReference type="InterPro" id="IPR055170">
    <property type="entry name" value="GFO_IDH_MocA-like_dom"/>
</dbReference>
<proteinExistence type="inferred from homology"/>
<dbReference type="HOGENOM" id="CLU_023194_7_2_11"/>
<dbReference type="eggNOG" id="COG0673">
    <property type="taxonomic scope" value="Bacteria"/>
</dbReference>
<dbReference type="STRING" id="290340.AAur_0083"/>
<evidence type="ECO:0000259" key="5">
    <source>
        <dbReference type="Pfam" id="PF01408"/>
    </source>
</evidence>
<dbReference type="InterPro" id="IPR000683">
    <property type="entry name" value="Gfo/Idh/MocA-like_OxRdtase_N"/>
</dbReference>
<dbReference type="GO" id="GO:0016491">
    <property type="term" value="F:oxidoreductase activity"/>
    <property type="evidence" value="ECO:0007669"/>
    <property type="project" value="UniProtKB-KW"/>
</dbReference>
<dbReference type="SUPFAM" id="SSF55347">
    <property type="entry name" value="Glyceraldehyde-3-phosphate dehydrogenase-like, C-terminal domain"/>
    <property type="match status" value="1"/>
</dbReference>
<feature type="region of interest" description="Disordered" evidence="4">
    <location>
        <begin position="335"/>
        <end position="362"/>
    </location>
</feature>
<dbReference type="PANTHER" id="PTHR22604:SF105">
    <property type="entry name" value="TRANS-1,2-DIHYDROBENZENE-1,2-DIOL DEHYDROGENASE"/>
    <property type="match status" value="1"/>
</dbReference>
<dbReference type="AlphaFoldDB" id="A1R101"/>
<keyword evidence="8" id="KW-1185">Reference proteome</keyword>
<sequence>MAPSVATGRPIRWGVVATGSIAARVVQDLALLDDAILQAVSSRSEASARAFAEKFGFATAYSDAGGTLGYERLLADTGVDVVYVATPHAQHHEVALAALRAGKHVLCEKPIAMDAVQARELVDLARERGLFLMEAVWTRFLPSFCRAVEILRSGEIGEPRWLQADLGFVPAFDPASRIWDPAAGGGALLDLAVYPLTWALGVFGEPLSMLASGVLTPDGVDLQNSLTLSYQGGAHAQLITSIGAECPSVVTVGGAEGWLRSSAPLFNPAELIIQPRSGTPRTERFEVTGHGFSYELREVTRCLQAGLAESPFMTPEESVAMMEQLDEARRQMGLRYPSDPQTPTGADHLADTPAPRTALRAL</sequence>